<protein>
    <submittedName>
        <fullName evidence="4">MBT domain-containing protein 1</fullName>
    </submittedName>
</protein>
<feature type="compositionally biased region" description="Low complexity" evidence="3">
    <location>
        <begin position="1064"/>
        <end position="1077"/>
    </location>
</feature>
<dbReference type="InterPro" id="IPR004092">
    <property type="entry name" value="Mbt"/>
</dbReference>
<feature type="compositionally biased region" description="Polar residues" evidence="3">
    <location>
        <begin position="1598"/>
        <end position="1607"/>
    </location>
</feature>
<feature type="repeat" description="MBT" evidence="2">
    <location>
        <begin position="439"/>
        <end position="560"/>
    </location>
</feature>
<dbReference type="CDD" id="cd20099">
    <property type="entry name" value="MBT_dSfmbt-like_rpt3"/>
    <property type="match status" value="1"/>
</dbReference>
<dbReference type="Pfam" id="PF02820">
    <property type="entry name" value="MBT"/>
    <property type="match status" value="4"/>
</dbReference>
<dbReference type="GO" id="GO:0003682">
    <property type="term" value="F:chromatin binding"/>
    <property type="evidence" value="ECO:0007669"/>
    <property type="project" value="TreeGrafter"/>
</dbReference>
<dbReference type="CDD" id="cd20098">
    <property type="entry name" value="MBT_dSfmbt-like_rpt2"/>
    <property type="match status" value="1"/>
</dbReference>
<keyword evidence="5" id="KW-1185">Reference proteome</keyword>
<reference evidence="4" key="1">
    <citation type="submission" date="2021-10" db="EMBL/GenBank/DDBJ databases">
        <title>Tropical sea cucumber genome reveals ecological adaptation and Cuvierian tubules defense mechanism.</title>
        <authorList>
            <person name="Chen T."/>
        </authorList>
    </citation>
    <scope>NUCLEOTIDE SEQUENCE</scope>
    <source>
        <strain evidence="4">Nanhai2018</strain>
        <tissue evidence="4">Muscle</tissue>
    </source>
</reference>
<feature type="compositionally biased region" description="Basic and acidic residues" evidence="3">
    <location>
        <begin position="688"/>
        <end position="698"/>
    </location>
</feature>
<organism evidence="4 5">
    <name type="scientific">Holothuria leucospilota</name>
    <name type="common">Black long sea cucumber</name>
    <name type="synonym">Mertensiothuria leucospilota</name>
    <dbReference type="NCBI Taxonomy" id="206669"/>
    <lineage>
        <taxon>Eukaryota</taxon>
        <taxon>Metazoa</taxon>
        <taxon>Echinodermata</taxon>
        <taxon>Eleutherozoa</taxon>
        <taxon>Echinozoa</taxon>
        <taxon>Holothuroidea</taxon>
        <taxon>Aspidochirotacea</taxon>
        <taxon>Aspidochirotida</taxon>
        <taxon>Holothuriidae</taxon>
        <taxon>Holothuria</taxon>
    </lineage>
</organism>
<feature type="compositionally biased region" description="Polar residues" evidence="3">
    <location>
        <begin position="875"/>
        <end position="887"/>
    </location>
</feature>
<feature type="region of interest" description="Disordered" evidence="3">
    <location>
        <begin position="666"/>
        <end position="720"/>
    </location>
</feature>
<dbReference type="CDD" id="cd20100">
    <property type="entry name" value="MBT_dSfmbt-like_rpt4"/>
    <property type="match status" value="1"/>
</dbReference>
<dbReference type="SUPFAM" id="SSF47769">
    <property type="entry name" value="SAM/Pointed domain"/>
    <property type="match status" value="1"/>
</dbReference>
<dbReference type="PROSITE" id="PS51079">
    <property type="entry name" value="MBT"/>
    <property type="match status" value="4"/>
</dbReference>
<dbReference type="OrthoDB" id="5800688at2759"/>
<proteinExistence type="predicted"/>
<feature type="compositionally biased region" description="Basic residues" evidence="3">
    <location>
        <begin position="812"/>
        <end position="852"/>
    </location>
</feature>
<feature type="compositionally biased region" description="Basic and acidic residues" evidence="3">
    <location>
        <begin position="1302"/>
        <end position="1314"/>
    </location>
</feature>
<dbReference type="SUPFAM" id="SSF63748">
    <property type="entry name" value="Tudor/PWWP/MBT"/>
    <property type="match status" value="4"/>
</dbReference>
<feature type="compositionally biased region" description="Polar residues" evidence="3">
    <location>
        <begin position="1292"/>
        <end position="1301"/>
    </location>
</feature>
<dbReference type="GO" id="GO:0005634">
    <property type="term" value="C:nucleus"/>
    <property type="evidence" value="ECO:0007669"/>
    <property type="project" value="InterPro"/>
</dbReference>
<dbReference type="Gene3D" id="2.30.30.140">
    <property type="match status" value="4"/>
</dbReference>
<feature type="repeat" description="MBT" evidence="2">
    <location>
        <begin position="351"/>
        <end position="438"/>
    </location>
</feature>
<dbReference type="PANTHER" id="PTHR12247">
    <property type="entry name" value="POLYCOMB GROUP PROTEIN"/>
    <property type="match status" value="1"/>
</dbReference>
<dbReference type="Gene3D" id="1.10.150.50">
    <property type="entry name" value="Transcription Factor, Ets-1"/>
    <property type="match status" value="1"/>
</dbReference>
<dbReference type="InterPro" id="IPR013761">
    <property type="entry name" value="SAM/pointed_sf"/>
</dbReference>
<sequence length="1698" mass="186966">MTAVASWSSKMCSFGLKGTADPLLCQDPRTVLPSYASLVDTEAVSQISNDFSDSEVMTSNRLYSLYLLRGDTSSAGISTKSGPGKGVGADKSVVKSEPNASLKEPLNGELHNGINGRDALFEGMPFFELRTKEVGPCAYCNMWSPVRYMSYCGKFPFCSVYCTKKFAVYKRDLGELSEMPSTQLDLKGKMKVPTLFEDNKPKPLFPSNQQSTPPKPKSVIPKVFQNKPNCLSDTSPPFDWSGYLESEDSEAAPVRCFKHAPLNTEWKSSLMGAMLEVQTRDTSDPPNTFWVARIIQIAGYRAKLRFEGYGIDSSRDFWIHLCTTESFPINGAVRAGKNLKPPKDVMERLGDSWLEHISKVAHAGSLTISVPIDKVKQGLSCPFKIGMKLEAVYKRQLSHTCVARVTNVVADRIHVQYENCKEPSKDFWFHFTSSWIHPVGWSQRVGHRIIASAAFKSEALDKGRHKKTGSGDAPWEIFNLPQSIENHGFSVGMKMEVVDPLKLGNICAATVMEVLEEGYLMIAIDGCMEDKSSWFCYHVTSPLLLPVGFCEHHKIPIVPPRGFESKFDWVDYLKETQSIAAPVELFNQDIKDRGFRLGQKVEAVDLIEPGLICVATIVKIAGPLLCVHFDGWENSFDQWTDCESSNIYPVGWCEMVGYPLQSPKIPENISPPVSDPNKSFKKRSRHSSSSEKKRKLESGGKLSAAGLQRKSAGSKKLKEKFPAKKKITPDVYWKQTGQDRVPSLDELERIPGINPVRENVSVKVQSVKPGRSVDSVYSFGSSKEVLYSGVKNFKSPKFTQGALSAGALITKDKKKRLKKSKKDKRDKKREKKKKEKKKSKEKSHRKKSKHKQNGLGNIDILKRMGKMSRGEKSNLKTVKVSSATNLMSAEKPLDREKVTPKLEPPKQSVSKEARNSNVYFVSETSRPKFESMFGDRQGFVFEKKKVCATKKNIRKNLADLEEHDPYSLEAEFPSADRKDTVNLEKDALKEKSLQDTLQDVLKGKYGVNSIKITKEVEKNSQDSVTRGKIIPVGAKPVTSVTSTSPLSANAVAMTPTSQPSVLDSPISLSSTQSTSSTGNIPASSKSDGSTASQLSPAHQKTDLGFLPTPSSCGEETGMEDAGSQLQGTPKEEQTFNDGDVDDLMTIIENDLASYPSENFTVSKPNATNEMVMKTSPEKIQAEKDADEKVEEILRAIRESSGHGTLATPVDKQEQQSRQKNGNTSSPPKKPRNRSKSLDKPSSSKKAAKARKSHLASLLQRPVQLNLSSGEAPFYRDNNFSPGSAPPGMPQDGSITPSSSHAVESHLQRSDSEGTKKSSLLVEMLNSIATQQNNLTPAVPHNNLGGTKVQPPPFEATHLKRPSNLPFPAGPMSPPNYPSVSPANPAAVLMDLVRPAVPKAVVSNPQSPVVSPQFNVNGNMIAPNRSFPSPMQFDSMRFPHQPPPINQVQQQSPTVPNQRLSPWIKQEQFASGTTSLSQPVTPQNMNSPMSNKMPFRFPSRFQAPSPVSTPQRLPTMQTLFRGLQGSLLPKSPPSPAVPVSPHSPKMAQVVSSPYQLPPVSSFPKPFIQQPPELPSPQKMLSNPQYLSQVSDGSVKPARSPSQPVQEETSAAPVNAVKISNPWYWGVAEVMQFLYDAGEGGCADTFYRQQINGQKLMSLNKEQIAKLTGMKVASSLKIYQQITKLQSMFPTPRGTPVISS</sequence>
<dbReference type="InterPro" id="IPR050548">
    <property type="entry name" value="PcG_chromatin_remod_factors"/>
</dbReference>
<evidence type="ECO:0000313" key="4">
    <source>
        <dbReference type="EMBL" id="KAJ8028172.1"/>
    </source>
</evidence>
<evidence type="ECO:0000256" key="2">
    <source>
        <dbReference type="PROSITE-ProRule" id="PRU00459"/>
    </source>
</evidence>
<feature type="region of interest" description="Disordered" evidence="3">
    <location>
        <begin position="1055"/>
        <end position="1139"/>
    </location>
</feature>
<feature type="compositionally biased region" description="Polar residues" evidence="3">
    <location>
        <begin position="1217"/>
        <end position="1226"/>
    </location>
</feature>
<dbReference type="Proteomes" id="UP001152320">
    <property type="component" value="Chromosome 15"/>
</dbReference>
<feature type="repeat" description="MBT" evidence="2">
    <location>
        <begin position="567"/>
        <end position="663"/>
    </location>
</feature>
<dbReference type="EMBL" id="JAIZAY010000015">
    <property type="protein sequence ID" value="KAJ8028172.1"/>
    <property type="molecule type" value="Genomic_DNA"/>
</dbReference>
<feature type="compositionally biased region" description="Basic and acidic residues" evidence="3">
    <location>
        <begin position="891"/>
        <end position="914"/>
    </location>
</feature>
<feature type="region of interest" description="Disordered" evidence="3">
    <location>
        <begin position="1196"/>
        <end position="1314"/>
    </location>
</feature>
<dbReference type="SMART" id="SM00561">
    <property type="entry name" value="MBT"/>
    <property type="match status" value="4"/>
</dbReference>
<gene>
    <name evidence="4" type="ORF">HOLleu_30338</name>
</gene>
<name>A0A9Q1BK95_HOLLE</name>
<dbReference type="GO" id="GO:0042393">
    <property type="term" value="F:histone binding"/>
    <property type="evidence" value="ECO:0007669"/>
    <property type="project" value="TreeGrafter"/>
</dbReference>
<feature type="region of interest" description="Disordered" evidence="3">
    <location>
        <begin position="801"/>
        <end position="917"/>
    </location>
</feature>
<evidence type="ECO:0000313" key="5">
    <source>
        <dbReference type="Proteomes" id="UP001152320"/>
    </source>
</evidence>
<feature type="compositionally biased region" description="Polar residues" evidence="3">
    <location>
        <begin position="1078"/>
        <end position="1098"/>
    </location>
</feature>
<dbReference type="CDD" id="cd20097">
    <property type="entry name" value="MBT_dSfmbt-like_rpt1"/>
    <property type="match status" value="1"/>
</dbReference>
<accession>A0A9Q1BK95</accession>
<keyword evidence="1" id="KW-0677">Repeat</keyword>
<feature type="region of interest" description="Disordered" evidence="3">
    <location>
        <begin position="1525"/>
        <end position="1608"/>
    </location>
</feature>
<feature type="repeat" description="MBT" evidence="2">
    <location>
        <begin position="238"/>
        <end position="342"/>
    </location>
</feature>
<dbReference type="PANTHER" id="PTHR12247:SF104">
    <property type="entry name" value="POLYCOMB PROTEIN SFMBT"/>
    <property type="match status" value="1"/>
</dbReference>
<comment type="caution">
    <text evidence="4">The sequence shown here is derived from an EMBL/GenBank/DDBJ whole genome shotgun (WGS) entry which is preliminary data.</text>
</comment>
<dbReference type="GO" id="GO:0045892">
    <property type="term" value="P:negative regulation of DNA-templated transcription"/>
    <property type="evidence" value="ECO:0007669"/>
    <property type="project" value="TreeGrafter"/>
</dbReference>
<feature type="compositionally biased region" description="Polar residues" evidence="3">
    <location>
        <begin position="1577"/>
        <end position="1590"/>
    </location>
</feature>
<evidence type="ECO:0000256" key="1">
    <source>
        <dbReference type="ARBA" id="ARBA00022737"/>
    </source>
</evidence>
<evidence type="ECO:0000256" key="3">
    <source>
        <dbReference type="SAM" id="MobiDB-lite"/>
    </source>
</evidence>